<dbReference type="EMBL" id="MCHX01000013">
    <property type="protein sequence ID" value="OFJ54414.1"/>
    <property type="molecule type" value="Genomic_DNA"/>
</dbReference>
<dbReference type="OrthoDB" id="5522043at2"/>
<dbReference type="Gene3D" id="3.10.129.10">
    <property type="entry name" value="Hotdog Thioesterase"/>
    <property type="match status" value="2"/>
</dbReference>
<dbReference type="GO" id="GO:0044594">
    <property type="term" value="F:17-beta-hydroxysteroid dehydrogenase (NAD+) activity"/>
    <property type="evidence" value="ECO:0007669"/>
    <property type="project" value="TreeGrafter"/>
</dbReference>
<dbReference type="GO" id="GO:0004300">
    <property type="term" value="F:enoyl-CoA hydratase activity"/>
    <property type="evidence" value="ECO:0007669"/>
    <property type="project" value="TreeGrafter"/>
</dbReference>
<dbReference type="InterPro" id="IPR002539">
    <property type="entry name" value="MaoC-like_dom"/>
</dbReference>
<dbReference type="SUPFAM" id="SSF54637">
    <property type="entry name" value="Thioesterase/thiol ester dehydrase-isomerase"/>
    <property type="match status" value="2"/>
</dbReference>
<dbReference type="Proteomes" id="UP000178953">
    <property type="component" value="Unassembled WGS sequence"/>
</dbReference>
<accession>A0A1E8Q8X0</accession>
<evidence type="ECO:0000256" key="1">
    <source>
        <dbReference type="ARBA" id="ARBA00005254"/>
    </source>
</evidence>
<dbReference type="InterPro" id="IPR054357">
    <property type="entry name" value="MFE-2_N"/>
</dbReference>
<comment type="similarity">
    <text evidence="1">Belongs to the enoyl-CoA hydratase/isomerase family.</text>
</comment>
<proteinExistence type="inferred from homology"/>
<dbReference type="InterPro" id="IPR029069">
    <property type="entry name" value="HotDog_dom_sf"/>
</dbReference>
<dbReference type="GO" id="GO:0003857">
    <property type="term" value="F:(3S)-3-hydroxyacyl-CoA dehydrogenase (NAD+) activity"/>
    <property type="evidence" value="ECO:0007669"/>
    <property type="project" value="TreeGrafter"/>
</dbReference>
<evidence type="ECO:0000313" key="4">
    <source>
        <dbReference type="EMBL" id="OFJ54414.1"/>
    </source>
</evidence>
<dbReference type="PANTHER" id="PTHR13078:SF56">
    <property type="entry name" value="PEROXISOMAL MULTIFUNCTIONAL ENZYME TYPE 2"/>
    <property type="match status" value="1"/>
</dbReference>
<comment type="caution">
    <text evidence="4">The sequence shown here is derived from an EMBL/GenBank/DDBJ whole genome shotgun (WGS) entry which is preliminary data.</text>
</comment>
<keyword evidence="5" id="KW-1185">Reference proteome</keyword>
<name>A0A1E8Q8X0_9MYCO</name>
<sequence>MPINPDAIGATTDPQRFSWTDRDTLLYALGVGCGTADLAFTTENSHDVPQQVLPTYAVIACPAWGAAAHVGDFNWAMLLHGSQRIRLHRPLSPAGALDVTSEVADIQDKGEGKNAILVLKGTGTDPDTGEVVAESWSTAVIRGEGGFGGRPGERAVAPAIPDRAPDASVALPTTEDQPLIYRLSGDRNPLHSDPWFAQNLAGFPKPILHGLCTYGVAGRVLVAELGGGDATRIRAVGARFTSPVFPGETLTTSVWRTEPGHAVYRTEAAGADGSNSRVVLEDGTAEYVD</sequence>
<protein>
    <submittedName>
        <fullName evidence="4">Dehydrogenase</fullName>
    </submittedName>
</protein>
<evidence type="ECO:0000259" key="2">
    <source>
        <dbReference type="Pfam" id="PF01575"/>
    </source>
</evidence>
<feature type="domain" description="MaoC-like" evidence="2">
    <location>
        <begin position="160"/>
        <end position="258"/>
    </location>
</feature>
<dbReference type="GO" id="GO:0006635">
    <property type="term" value="P:fatty acid beta-oxidation"/>
    <property type="evidence" value="ECO:0007669"/>
    <property type="project" value="TreeGrafter"/>
</dbReference>
<dbReference type="CDD" id="cd03448">
    <property type="entry name" value="HDE_HSD"/>
    <property type="match status" value="1"/>
</dbReference>
<organism evidence="4 5">
    <name type="scientific">Mycolicibacterium grossiae</name>
    <dbReference type="NCBI Taxonomy" id="1552759"/>
    <lineage>
        <taxon>Bacteria</taxon>
        <taxon>Bacillati</taxon>
        <taxon>Actinomycetota</taxon>
        <taxon>Actinomycetes</taxon>
        <taxon>Mycobacteriales</taxon>
        <taxon>Mycobacteriaceae</taxon>
        <taxon>Mycolicibacterium</taxon>
    </lineage>
</organism>
<dbReference type="RefSeq" id="WP_070352469.1">
    <property type="nucleotide sequence ID" value="NZ_CP043474.1"/>
</dbReference>
<dbReference type="AlphaFoldDB" id="A0A1E8Q8X0"/>
<dbReference type="PANTHER" id="PTHR13078">
    <property type="entry name" value="PEROXISOMAL MULTIFUNCTIONAL ENZYME TYPE 2-RELATED"/>
    <property type="match status" value="1"/>
</dbReference>
<dbReference type="Pfam" id="PF22622">
    <property type="entry name" value="MFE-2_hydrat-2_N"/>
    <property type="match status" value="1"/>
</dbReference>
<evidence type="ECO:0000259" key="3">
    <source>
        <dbReference type="Pfam" id="PF22622"/>
    </source>
</evidence>
<gene>
    <name evidence="4" type="ORF">BEL07_07540</name>
</gene>
<dbReference type="Pfam" id="PF01575">
    <property type="entry name" value="MaoC_dehydratas"/>
    <property type="match status" value="1"/>
</dbReference>
<evidence type="ECO:0000313" key="5">
    <source>
        <dbReference type="Proteomes" id="UP000178953"/>
    </source>
</evidence>
<feature type="domain" description="Peroxisomal multifunctional enzyme type 2-like N-terminal" evidence="3">
    <location>
        <begin position="17"/>
        <end position="143"/>
    </location>
</feature>
<reference evidence="4 5" key="1">
    <citation type="submission" date="2016-09" db="EMBL/GenBank/DDBJ databases">
        <title>genome sequence of Mycobacterium sp. 739 SCH.</title>
        <authorList>
            <person name="Greninger A.L."/>
            <person name="Qin X."/>
            <person name="Jerome K."/>
            <person name="Vora S."/>
            <person name="Quinn K."/>
        </authorList>
    </citation>
    <scope>NUCLEOTIDE SEQUENCE [LARGE SCALE GENOMIC DNA]</scope>
    <source>
        <strain evidence="4 5">SCH</strain>
    </source>
</reference>